<evidence type="ECO:0000313" key="3">
    <source>
        <dbReference type="Proteomes" id="UP000694620"/>
    </source>
</evidence>
<dbReference type="PANTHER" id="PTHR44873">
    <property type="entry name" value="DNAJ HOMOLOG SUBFAMILY C MEMBER 30, MITOCHONDRIAL"/>
    <property type="match status" value="1"/>
</dbReference>
<dbReference type="AlphaFoldDB" id="A0A8C4S5K7"/>
<dbReference type="SMART" id="SM00271">
    <property type="entry name" value="DnaJ"/>
    <property type="match status" value="1"/>
</dbReference>
<dbReference type="PANTHER" id="PTHR44873:SF1">
    <property type="entry name" value="DNAJ HOMOLOG SUBFAMILY C MEMBER 30, MITOCHONDRIAL"/>
    <property type="match status" value="1"/>
</dbReference>
<dbReference type="PRINTS" id="PR00625">
    <property type="entry name" value="JDOMAIN"/>
</dbReference>
<dbReference type="PROSITE" id="PS50076">
    <property type="entry name" value="DNAJ_2"/>
    <property type="match status" value="1"/>
</dbReference>
<sequence>MVKSKTAYYDILQVTPSATQAQIKTAYYKQSFLYHPDRNAGSEEAARFLYMYVCVFRGQNLQT</sequence>
<organism evidence="2 3">
    <name type="scientific">Erpetoichthys calabaricus</name>
    <name type="common">Rope fish</name>
    <name type="synonym">Calamoichthys calabaricus</name>
    <dbReference type="NCBI Taxonomy" id="27687"/>
    <lineage>
        <taxon>Eukaryota</taxon>
        <taxon>Metazoa</taxon>
        <taxon>Chordata</taxon>
        <taxon>Craniata</taxon>
        <taxon>Vertebrata</taxon>
        <taxon>Euteleostomi</taxon>
        <taxon>Actinopterygii</taxon>
        <taxon>Polypteriformes</taxon>
        <taxon>Polypteridae</taxon>
        <taxon>Erpetoichthys</taxon>
    </lineage>
</organism>
<dbReference type="Pfam" id="PF00226">
    <property type="entry name" value="DnaJ"/>
    <property type="match status" value="1"/>
</dbReference>
<proteinExistence type="predicted"/>
<dbReference type="Gene3D" id="1.10.287.110">
    <property type="entry name" value="DnaJ domain"/>
    <property type="match status" value="1"/>
</dbReference>
<reference evidence="2" key="1">
    <citation type="submission" date="2021-06" db="EMBL/GenBank/DDBJ databases">
        <authorList>
            <consortium name="Wellcome Sanger Institute Data Sharing"/>
        </authorList>
    </citation>
    <scope>NUCLEOTIDE SEQUENCE [LARGE SCALE GENOMIC DNA]</scope>
</reference>
<dbReference type="Proteomes" id="UP000694620">
    <property type="component" value="Chromosome 8"/>
</dbReference>
<protein>
    <recommendedName>
        <fullName evidence="1">J domain-containing protein</fullName>
    </recommendedName>
</protein>
<evidence type="ECO:0000259" key="1">
    <source>
        <dbReference type="PROSITE" id="PS50076"/>
    </source>
</evidence>
<dbReference type="InterPro" id="IPR001623">
    <property type="entry name" value="DnaJ_domain"/>
</dbReference>
<evidence type="ECO:0000313" key="2">
    <source>
        <dbReference type="Ensembl" id="ENSECRP00000011911.1"/>
    </source>
</evidence>
<dbReference type="GeneTree" id="ENSGT00510000048685"/>
<accession>A0A8C4S5K7</accession>
<dbReference type="SUPFAM" id="SSF46565">
    <property type="entry name" value="Chaperone J-domain"/>
    <property type="match status" value="1"/>
</dbReference>
<dbReference type="InterPro" id="IPR036869">
    <property type="entry name" value="J_dom_sf"/>
</dbReference>
<reference evidence="2" key="2">
    <citation type="submission" date="2025-08" db="UniProtKB">
        <authorList>
            <consortium name="Ensembl"/>
        </authorList>
    </citation>
    <scope>IDENTIFICATION</scope>
</reference>
<keyword evidence="3" id="KW-1185">Reference proteome</keyword>
<name>A0A8C4S5K7_ERPCA</name>
<dbReference type="Ensembl" id="ENSECRT00000012105.1">
    <property type="protein sequence ID" value="ENSECRP00000011911.1"/>
    <property type="gene ID" value="ENSECRG00000007955.1"/>
</dbReference>
<feature type="domain" description="J" evidence="1">
    <location>
        <begin position="7"/>
        <end position="63"/>
    </location>
</feature>
<dbReference type="InterPro" id="IPR053025">
    <property type="entry name" value="Mito_ATP_Synthase-Asso"/>
</dbReference>
<dbReference type="CDD" id="cd06257">
    <property type="entry name" value="DnaJ"/>
    <property type="match status" value="1"/>
</dbReference>
<reference evidence="2" key="3">
    <citation type="submission" date="2025-09" db="UniProtKB">
        <authorList>
            <consortium name="Ensembl"/>
        </authorList>
    </citation>
    <scope>IDENTIFICATION</scope>
</reference>